<evidence type="ECO:0000256" key="1">
    <source>
        <dbReference type="SAM" id="Phobius"/>
    </source>
</evidence>
<dbReference type="STRING" id="1588748.HMPREF3182_00595"/>
<keyword evidence="1" id="KW-0812">Transmembrane</keyword>
<dbReference type="Proteomes" id="UP000070160">
    <property type="component" value="Unassembled WGS sequence"/>
</dbReference>
<dbReference type="AlphaFoldDB" id="A0A134CJH5"/>
<gene>
    <name evidence="2" type="ORF">HMPREF3182_00595</name>
</gene>
<accession>A0A134CJH5</accession>
<comment type="caution">
    <text evidence="2">The sequence shown here is derived from an EMBL/GenBank/DDBJ whole genome shotgun (WGS) entry which is preliminary data.</text>
</comment>
<reference evidence="3" key="1">
    <citation type="submission" date="2016-01" db="EMBL/GenBank/DDBJ databases">
        <authorList>
            <person name="Mitreva M."/>
            <person name="Pepin K.H."/>
            <person name="Mihindukulasuriya K.A."/>
            <person name="Fulton R."/>
            <person name="Fronick C."/>
            <person name="O'Laughlin M."/>
            <person name="Miner T."/>
            <person name="Herter B."/>
            <person name="Rosa B.A."/>
            <person name="Cordes M."/>
            <person name="Tomlinson C."/>
            <person name="Wollam A."/>
            <person name="Palsikar V.B."/>
            <person name="Mardis E.R."/>
            <person name="Wilson R.K."/>
        </authorList>
    </citation>
    <scope>NUCLEOTIDE SEQUENCE [LARGE SCALE GENOMIC DNA]</scope>
    <source>
        <strain evidence="3">KA00182</strain>
    </source>
</reference>
<evidence type="ECO:0000313" key="3">
    <source>
        <dbReference type="Proteomes" id="UP000070160"/>
    </source>
</evidence>
<sequence length="414" mass="47448">MKYVRLGNIIVGIILWVSTYSYLYALSPTTPQVMYNIARVNSKALELMAPIDTGTLLFSDSPEYVVQDGILYADKVQGDIRFYFYHVNDNFYDRKIVVMAYNPSPKIILVQVRNSQYAKPSRSYYKVGKELSTLYYRTQQYTKTVLIMPQDYAILDERLDQVVVHPQELFSGIVDLYTAKPLFISAMMMPITEDAITFVKKQQYLPSDRAKLRGTFQGKERYLQGTTPYSTQMGICHIKLVDNKNDRFLQGWDSMDSRLADNRGNYGVAYTIHVKTKGKGDIHLYFNPQGGAYAGVAKLIYNKGQRNEMTKDISLPEKGLHIGHKDMYAIQYMDTFSAGKDVQILFMPPGAANLPVRFILVPEKNIAQVISDEADSNHPHTAVEREEVHNKRNHYNMLISKKDLEQLLRPLQDD</sequence>
<dbReference type="EMBL" id="LSDT01000017">
    <property type="protein sequence ID" value="KXB92269.1"/>
    <property type="molecule type" value="Genomic_DNA"/>
</dbReference>
<keyword evidence="1" id="KW-0472">Membrane</keyword>
<feature type="transmembrane region" description="Helical" evidence="1">
    <location>
        <begin position="7"/>
        <end position="26"/>
    </location>
</feature>
<protein>
    <submittedName>
        <fullName evidence="2">Uncharacterized protein</fullName>
    </submittedName>
</protein>
<dbReference type="RefSeq" id="WP_062485342.1">
    <property type="nucleotide sequence ID" value="NZ_KQ960936.1"/>
</dbReference>
<name>A0A134CJH5_9FIRM</name>
<proteinExistence type="predicted"/>
<dbReference type="PATRIC" id="fig|1588748.3.peg.565"/>
<evidence type="ECO:0000313" key="2">
    <source>
        <dbReference type="EMBL" id="KXB92269.1"/>
    </source>
</evidence>
<keyword evidence="1" id="KW-1133">Transmembrane helix</keyword>
<keyword evidence="3" id="KW-1185">Reference proteome</keyword>
<organism evidence="2 3">
    <name type="scientific">Megasphaera hutchinsoni</name>
    <dbReference type="NCBI Taxonomy" id="1588748"/>
    <lineage>
        <taxon>Bacteria</taxon>
        <taxon>Bacillati</taxon>
        <taxon>Bacillota</taxon>
        <taxon>Negativicutes</taxon>
        <taxon>Veillonellales</taxon>
        <taxon>Veillonellaceae</taxon>
        <taxon>Megasphaera</taxon>
    </lineage>
</organism>